<dbReference type="AlphaFoldDB" id="A0A0F6W0V3"/>
<protein>
    <submittedName>
        <fullName evidence="3">TolB protein</fullName>
    </submittedName>
</protein>
<proteinExistence type="predicted"/>
<organism evidence="3 4">
    <name type="scientific">Sandaracinus amylolyticus</name>
    <dbReference type="NCBI Taxonomy" id="927083"/>
    <lineage>
        <taxon>Bacteria</taxon>
        <taxon>Pseudomonadati</taxon>
        <taxon>Myxococcota</taxon>
        <taxon>Polyangia</taxon>
        <taxon>Polyangiales</taxon>
        <taxon>Sandaracinaceae</taxon>
        <taxon>Sandaracinus</taxon>
    </lineage>
</organism>
<dbReference type="Proteomes" id="UP000034883">
    <property type="component" value="Chromosome"/>
</dbReference>
<feature type="signal peptide" evidence="2">
    <location>
        <begin position="1"/>
        <end position="17"/>
    </location>
</feature>
<dbReference type="OrthoDB" id="5481610at2"/>
<accession>A0A0F6W0V3</accession>
<reference evidence="3 4" key="1">
    <citation type="submission" date="2015-03" db="EMBL/GenBank/DDBJ databases">
        <title>Genome assembly of Sandaracinus amylolyticus DSM 53668.</title>
        <authorList>
            <person name="Sharma G."/>
            <person name="Subramanian S."/>
        </authorList>
    </citation>
    <scope>NUCLEOTIDE SEQUENCE [LARGE SCALE GENOMIC DNA]</scope>
    <source>
        <strain evidence="3 4">DSM 53668</strain>
    </source>
</reference>
<dbReference type="KEGG" id="samy:DB32_001786"/>
<dbReference type="PROSITE" id="PS51257">
    <property type="entry name" value="PROKAR_LIPOPROTEIN"/>
    <property type="match status" value="1"/>
</dbReference>
<dbReference type="SUPFAM" id="SSF82171">
    <property type="entry name" value="DPP6 N-terminal domain-like"/>
    <property type="match status" value="1"/>
</dbReference>
<gene>
    <name evidence="3" type="ORF">DB32_001786</name>
</gene>
<keyword evidence="2" id="KW-0732">Signal</keyword>
<feature type="region of interest" description="Disordered" evidence="1">
    <location>
        <begin position="338"/>
        <end position="359"/>
    </location>
</feature>
<evidence type="ECO:0000313" key="4">
    <source>
        <dbReference type="Proteomes" id="UP000034883"/>
    </source>
</evidence>
<dbReference type="RefSeq" id="WP_053231957.1">
    <property type="nucleotide sequence ID" value="NZ_CP011125.1"/>
</dbReference>
<feature type="chain" id="PRO_5002511629" evidence="2">
    <location>
        <begin position="18"/>
        <end position="627"/>
    </location>
</feature>
<keyword evidence="4" id="KW-1185">Reference proteome</keyword>
<dbReference type="InterPro" id="IPR011042">
    <property type="entry name" value="6-blade_b-propeller_TolB-like"/>
</dbReference>
<sequence>MLTRLRARAAFAGVLLAACSNDPVAPTLDASTGDAGDPNAVVAIRVEPERLELLSRDGEPASGTVRAIAIEADGDERPAEGITWILGSPSLATITPEGVATIDGSRGGESAVLARLDRGVTTIVGEGRLVARIERRTRGDLTDDEVARFDAEPVVDAAAAPRILYPLEGAVMPRNLRAPVVQWQPQTGDGDLYRVRARSTHVELVTYLRSSDTFEHSWTIAQERWRLLADADPDAPITFEIDRWQAAHERVVRGAAPVTMHVARGGVLGEVYYWALERGRILAIDPQTATPRDVVPNPPRADAGGQRCMACHTVSRNGRWLFGRRFDDDASWIVDLAEDTTTDPPPMRYEPRPGIDTASFDPTGERLLAAWEGRLFVVDARTGLEVASSGLPTTLASMPTWSPSGDLAAWIVADASESDAPSTLHVATREDADTSAFATSRALHAGADLSSAPEGGSRDALPSWTPDDRFLVFQHGAQAFTSGAPGARAALYLARVEDGHTARLDAASGGTDAFWPTVSPYVTDEADDRRFYWVAFHSRRDYGNARAGTWGRRIRQLWITAVDADPDDGVDASHPPVWLPGQERDYDNVAAYWAPESCRGGGQSCADGSECCSGECTDEGICTAPPI</sequence>
<dbReference type="Gene3D" id="2.120.10.30">
    <property type="entry name" value="TolB, C-terminal domain"/>
    <property type="match status" value="1"/>
</dbReference>
<evidence type="ECO:0000256" key="1">
    <source>
        <dbReference type="SAM" id="MobiDB-lite"/>
    </source>
</evidence>
<name>A0A0F6W0V3_9BACT</name>
<dbReference type="STRING" id="927083.DB32_001786"/>
<evidence type="ECO:0000256" key="2">
    <source>
        <dbReference type="SAM" id="SignalP"/>
    </source>
</evidence>
<evidence type="ECO:0000313" key="3">
    <source>
        <dbReference type="EMBL" id="AKF04637.1"/>
    </source>
</evidence>
<dbReference type="EMBL" id="CP011125">
    <property type="protein sequence ID" value="AKF04637.1"/>
    <property type="molecule type" value="Genomic_DNA"/>
</dbReference>